<reference evidence="1" key="1">
    <citation type="submission" date="2023-07" db="EMBL/GenBank/DDBJ databases">
        <title>Genome content predicts the carbon catabolic preferences of heterotrophic bacteria.</title>
        <authorList>
            <person name="Gralka M."/>
        </authorList>
    </citation>
    <scope>NUCLEOTIDE SEQUENCE</scope>
    <source>
        <strain evidence="1">E2R20</strain>
    </source>
</reference>
<keyword evidence="2" id="KW-1185">Reference proteome</keyword>
<feature type="non-terminal residue" evidence="1">
    <location>
        <position position="86"/>
    </location>
</feature>
<sequence>VLSKRSKELRKKKAEIEEKITEYLKINQLPGIKNQSEAIMLKQAKKFEGKSTKAKDADTLSVLQKYVIENPEIVMEELKSCKRGEE</sequence>
<gene>
    <name evidence="1" type="ORF">Q4528_14525</name>
</gene>
<proteinExistence type="predicted"/>
<dbReference type="EMBL" id="JAUOQO010000512">
    <property type="protein sequence ID" value="MDO6575328.1"/>
    <property type="molecule type" value="Genomic_DNA"/>
</dbReference>
<dbReference type="Proteomes" id="UP001170310">
    <property type="component" value="Unassembled WGS sequence"/>
</dbReference>
<accession>A0AAW7YVF3</accession>
<comment type="caution">
    <text evidence="1">The sequence shown here is derived from an EMBL/GenBank/DDBJ whole genome shotgun (WGS) entry which is preliminary data.</text>
</comment>
<evidence type="ECO:0000313" key="1">
    <source>
        <dbReference type="EMBL" id="MDO6575328.1"/>
    </source>
</evidence>
<evidence type="ECO:0000313" key="2">
    <source>
        <dbReference type="Proteomes" id="UP001170310"/>
    </source>
</evidence>
<feature type="non-terminal residue" evidence="1">
    <location>
        <position position="1"/>
    </location>
</feature>
<dbReference type="AlphaFoldDB" id="A0AAW7YVF3"/>
<organism evidence="1 2">
    <name type="scientific">Staphylococcus pasteuri_A</name>
    <dbReference type="NCBI Taxonomy" id="3062664"/>
    <lineage>
        <taxon>Bacteria</taxon>
        <taxon>Bacillati</taxon>
        <taxon>Bacillota</taxon>
        <taxon>Bacilli</taxon>
        <taxon>Bacillales</taxon>
        <taxon>Staphylococcaceae</taxon>
        <taxon>Staphylococcus</taxon>
    </lineage>
</organism>
<name>A0AAW7YVF3_9STAP</name>
<protein>
    <submittedName>
        <fullName evidence="1">Uncharacterized protein</fullName>
    </submittedName>
</protein>
<dbReference type="RefSeq" id="WP_303522359.1">
    <property type="nucleotide sequence ID" value="NZ_JAUOQO010000512.1"/>
</dbReference>